<comment type="caution">
    <text evidence="1">The sequence shown here is derived from an EMBL/GenBank/DDBJ whole genome shotgun (WGS) entry which is preliminary data.</text>
</comment>
<name>A0A1X0ZZA4_PSEPU</name>
<dbReference type="AlphaFoldDB" id="A0A1X0ZZA4"/>
<proteinExistence type="predicted"/>
<reference evidence="1 2" key="1">
    <citation type="submission" date="2017-04" db="EMBL/GenBank/DDBJ databases">
        <title>Presence of VIM-2 positive Pseudomonas species in chickens and their surrounding environment.</title>
        <authorList>
            <person name="Zhang R."/>
        </authorList>
    </citation>
    <scope>NUCLEOTIDE SEQUENCE [LARGE SCALE GENOMIC DNA]</scope>
    <source>
        <strain evidence="1 2">DZ-C18</strain>
    </source>
</reference>
<dbReference type="EMBL" id="NBWC01000012">
    <property type="protein sequence ID" value="ORL65008.1"/>
    <property type="molecule type" value="Genomic_DNA"/>
</dbReference>
<sequence>MLREIPVTSISNEVVHFLVGLREIANYGEYAAGVVLQGGYYDESPIIKKANANVALIDRWIEELELLEQDIRDQ</sequence>
<evidence type="ECO:0000313" key="1">
    <source>
        <dbReference type="EMBL" id="ORL65008.1"/>
    </source>
</evidence>
<gene>
    <name evidence="1" type="ORF">B7H17_09785</name>
</gene>
<organism evidence="1 2">
    <name type="scientific">Pseudomonas putida</name>
    <name type="common">Arthrobacter siderocapsulatus</name>
    <dbReference type="NCBI Taxonomy" id="303"/>
    <lineage>
        <taxon>Bacteria</taxon>
        <taxon>Pseudomonadati</taxon>
        <taxon>Pseudomonadota</taxon>
        <taxon>Gammaproteobacteria</taxon>
        <taxon>Pseudomonadales</taxon>
        <taxon>Pseudomonadaceae</taxon>
        <taxon>Pseudomonas</taxon>
    </lineage>
</organism>
<dbReference type="Proteomes" id="UP000193675">
    <property type="component" value="Unassembled WGS sequence"/>
</dbReference>
<accession>A0A1X0ZZA4</accession>
<protein>
    <submittedName>
        <fullName evidence="1">Uncharacterized protein</fullName>
    </submittedName>
</protein>
<evidence type="ECO:0000313" key="2">
    <source>
        <dbReference type="Proteomes" id="UP000193675"/>
    </source>
</evidence>